<dbReference type="Gene3D" id="1.20.1070.10">
    <property type="entry name" value="Rhodopsin 7-helix transmembrane proteins"/>
    <property type="match status" value="1"/>
</dbReference>
<evidence type="ECO:0000256" key="6">
    <source>
        <dbReference type="ARBA" id="ARBA00023136"/>
    </source>
</evidence>
<dbReference type="AlphaFoldDB" id="A0A8D0JMI6"/>
<keyword evidence="10" id="KW-1003">Cell membrane</keyword>
<dbReference type="Pfam" id="PF13853">
    <property type="entry name" value="7tm_4"/>
    <property type="match status" value="1"/>
</dbReference>
<accession>A0A8D0JMI6</accession>
<dbReference type="InterPro" id="IPR000276">
    <property type="entry name" value="GPCR_Rhodpsn"/>
</dbReference>
<feature type="transmembrane region" description="Helical" evidence="10">
    <location>
        <begin position="289"/>
        <end position="308"/>
    </location>
</feature>
<comment type="subcellular location">
    <subcellularLocation>
        <location evidence="10">Cell membrane</location>
        <topology evidence="10">Multi-pass membrane protein</topology>
    </subcellularLocation>
    <subcellularLocation>
        <location evidence="2">Membrane</location>
        <topology evidence="2">Multi-pass membrane protein</topology>
    </subcellularLocation>
</comment>
<feature type="transmembrane region" description="Helical" evidence="10">
    <location>
        <begin position="117"/>
        <end position="136"/>
    </location>
</feature>
<feature type="domain" description="G-protein coupled receptors family 1 profile" evidence="11">
    <location>
        <begin position="57"/>
        <end position="306"/>
    </location>
</feature>
<dbReference type="PROSITE" id="PS00237">
    <property type="entry name" value="G_PROTEIN_RECEP_F1_1"/>
    <property type="match status" value="1"/>
</dbReference>
<keyword evidence="10" id="KW-0552">Olfaction</keyword>
<feature type="transmembrane region" description="Helical" evidence="10">
    <location>
        <begin position="41"/>
        <end position="67"/>
    </location>
</feature>
<keyword evidence="7 9" id="KW-0675">Receptor</keyword>
<dbReference type="GO" id="GO:0004930">
    <property type="term" value="F:G protein-coupled receptor activity"/>
    <property type="evidence" value="ECO:0007669"/>
    <property type="project" value="UniProtKB-KW"/>
</dbReference>
<reference evidence="12" key="1">
    <citation type="submission" date="2025-05" db="UniProtKB">
        <authorList>
            <consortium name="Ensembl"/>
        </authorList>
    </citation>
    <scope>IDENTIFICATION</scope>
</reference>
<evidence type="ECO:0000256" key="5">
    <source>
        <dbReference type="ARBA" id="ARBA00023040"/>
    </source>
</evidence>
<feature type="transmembrane region" description="Helical" evidence="10">
    <location>
        <begin position="213"/>
        <end position="241"/>
    </location>
</feature>
<keyword evidence="6 10" id="KW-0472">Membrane</keyword>
<evidence type="ECO:0000259" key="11">
    <source>
        <dbReference type="PROSITE" id="PS50262"/>
    </source>
</evidence>
<dbReference type="InterPro" id="IPR000725">
    <property type="entry name" value="Olfact_rcpt"/>
</dbReference>
<evidence type="ECO:0000256" key="2">
    <source>
        <dbReference type="ARBA" id="ARBA00004141"/>
    </source>
</evidence>
<dbReference type="Ensembl" id="ENSSSCT00050012477.1">
    <property type="protein sequence ID" value="ENSSSCP00050005207.1"/>
    <property type="gene ID" value="ENSSSCG00050009248.1"/>
</dbReference>
<evidence type="ECO:0000256" key="8">
    <source>
        <dbReference type="ARBA" id="ARBA00023224"/>
    </source>
</evidence>
<organism evidence="12 13">
    <name type="scientific">Sus scrofa</name>
    <name type="common">Pig</name>
    <dbReference type="NCBI Taxonomy" id="9823"/>
    <lineage>
        <taxon>Eukaryota</taxon>
        <taxon>Metazoa</taxon>
        <taxon>Chordata</taxon>
        <taxon>Craniata</taxon>
        <taxon>Vertebrata</taxon>
        <taxon>Euteleostomi</taxon>
        <taxon>Mammalia</taxon>
        <taxon>Eutheria</taxon>
        <taxon>Laurasiatheria</taxon>
        <taxon>Artiodactyla</taxon>
        <taxon>Suina</taxon>
        <taxon>Suidae</taxon>
        <taxon>Sus</taxon>
    </lineage>
</organism>
<dbReference type="PRINTS" id="PR00245">
    <property type="entry name" value="OLFACTORYR"/>
</dbReference>
<evidence type="ECO:0000256" key="4">
    <source>
        <dbReference type="ARBA" id="ARBA00022989"/>
    </source>
</evidence>
<dbReference type="InterPro" id="IPR017452">
    <property type="entry name" value="GPCR_Rhodpsn_7TM"/>
</dbReference>
<dbReference type="GO" id="GO:0005886">
    <property type="term" value="C:plasma membrane"/>
    <property type="evidence" value="ECO:0007669"/>
    <property type="project" value="UniProtKB-SubCell"/>
</dbReference>
<evidence type="ECO:0000256" key="10">
    <source>
        <dbReference type="RuleBase" id="RU363047"/>
    </source>
</evidence>
<feature type="transmembrane region" description="Helical" evidence="10">
    <location>
        <begin position="156"/>
        <end position="174"/>
    </location>
</feature>
<keyword evidence="8 9" id="KW-0807">Transducer</keyword>
<dbReference type="PRINTS" id="PR00237">
    <property type="entry name" value="GPCRRHODOPSN"/>
</dbReference>
<dbReference type="CDD" id="cd15414">
    <property type="entry name" value="7tmA_OR5G-like"/>
    <property type="match status" value="1"/>
</dbReference>
<dbReference type="PROSITE" id="PS50262">
    <property type="entry name" value="G_PROTEIN_RECEP_F1_2"/>
    <property type="match status" value="1"/>
</dbReference>
<keyword evidence="10" id="KW-0716">Sensory transduction</keyword>
<dbReference type="PANTHER" id="PTHR48018">
    <property type="entry name" value="OLFACTORY RECEPTOR"/>
    <property type="match status" value="1"/>
</dbReference>
<dbReference type="Proteomes" id="UP000694723">
    <property type="component" value="Unplaced"/>
</dbReference>
<dbReference type="Proteomes" id="UP000694571">
    <property type="component" value="Unplaced"/>
</dbReference>
<evidence type="ECO:0000256" key="1">
    <source>
        <dbReference type="ARBA" id="ARBA00003929"/>
    </source>
</evidence>
<protein>
    <recommendedName>
        <fullName evidence="10">Olfactory receptor</fullName>
    </recommendedName>
</protein>
<comment type="function">
    <text evidence="1">Putative odorant or sperm cell receptor.</text>
</comment>
<evidence type="ECO:0000256" key="9">
    <source>
        <dbReference type="RuleBase" id="RU000688"/>
    </source>
</evidence>
<keyword evidence="5 9" id="KW-0297">G-protein coupled receptor</keyword>
<name>A0A8D0JMI6_PIG</name>
<evidence type="ECO:0000256" key="3">
    <source>
        <dbReference type="ARBA" id="ARBA00022692"/>
    </source>
</evidence>
<sequence length="339" mass="37999">MFIIKMFLLRTDYKRSMEDQNQTAVTEFLFLGLTDQLHQQILLFVTLVFVYLVTLGGNLGMITLIWMDPRLHTPMYFFLSHLSFVDMCSSSSIAPKVLCDIFAEKKGISFLGCAAQMWFLGLFVATECFLLAAMAYDRYLAICKPLLYSQIMSQRVCVQLVMGPYAVALMSTMTHTTLTFCLPFCGPNVINHFFCDVSPLLSLACADTSVIKFVLFTLAGAVGVLSGLIIMVSYVCILVAILRLQSAGGRRKAFSTCSSHLAAVSILYGTLFFVYVRPGSGSSLDINKVVSLFYTVVTPMLNPFIYSLRNKEVKNAFGRTFERNFFLEKIDRILIDHRG</sequence>
<evidence type="ECO:0000256" key="7">
    <source>
        <dbReference type="ARBA" id="ARBA00023170"/>
    </source>
</evidence>
<dbReference type="Ensembl" id="ENSSSCT00060050041.1">
    <property type="protein sequence ID" value="ENSSSCP00060021408.1"/>
    <property type="gene ID" value="ENSSSCG00060036940.1"/>
</dbReference>
<feature type="transmembrane region" description="Helical" evidence="10">
    <location>
        <begin position="253"/>
        <end position="277"/>
    </location>
</feature>
<evidence type="ECO:0000313" key="13">
    <source>
        <dbReference type="Proteomes" id="UP000694723"/>
    </source>
</evidence>
<evidence type="ECO:0000313" key="12">
    <source>
        <dbReference type="Ensembl" id="ENSSSCP00060021408.1"/>
    </source>
</evidence>
<dbReference type="GO" id="GO:0004984">
    <property type="term" value="F:olfactory receptor activity"/>
    <property type="evidence" value="ECO:0007669"/>
    <property type="project" value="InterPro"/>
</dbReference>
<dbReference type="FunFam" id="1.20.1070.10:FF:000003">
    <property type="entry name" value="Olfactory receptor"/>
    <property type="match status" value="1"/>
</dbReference>
<comment type="similarity">
    <text evidence="9">Belongs to the G-protein coupled receptor 1 family.</text>
</comment>
<keyword evidence="3 9" id="KW-0812">Transmembrane</keyword>
<proteinExistence type="inferred from homology"/>
<dbReference type="SUPFAM" id="SSF81321">
    <property type="entry name" value="Family A G protein-coupled receptor-like"/>
    <property type="match status" value="1"/>
</dbReference>
<keyword evidence="4 10" id="KW-1133">Transmembrane helix</keyword>